<sequence>MQSQYAAGLERENAALKEWMKRADAMLAAKVGHSQHLTAIIHGEWGAHFFVSTFAHTEVIVAINDLASSYATIRIYASARGKTPLATATLRTINKFFKLSCLSMAQDAGEGVLERALIVSAITYAAHHGAEGVYGVVLGSMIDIGKIQPVFESMGFTTETDLRTLKFEKRFVPSTKEKLLPVAFTHEQAVHED</sequence>
<evidence type="ECO:0000313" key="2">
    <source>
        <dbReference type="Proteomes" id="UP000244450"/>
    </source>
</evidence>
<proteinExistence type="predicted"/>
<evidence type="ECO:0008006" key="3">
    <source>
        <dbReference type="Google" id="ProtNLM"/>
    </source>
</evidence>
<evidence type="ECO:0000313" key="1">
    <source>
        <dbReference type="EMBL" id="PUZ28535.1"/>
    </source>
</evidence>
<reference evidence="1 2" key="1">
    <citation type="submission" date="2018-04" db="EMBL/GenBank/DDBJ databases">
        <title>Chitinophaga fuyangensis sp. nov., isolated from soil in a chemical factory.</title>
        <authorList>
            <person name="Chen K."/>
        </authorList>
    </citation>
    <scope>NUCLEOTIDE SEQUENCE [LARGE SCALE GENOMIC DNA]</scope>
    <source>
        <strain evidence="1 2">LY-1</strain>
    </source>
</reference>
<comment type="caution">
    <text evidence="1">The sequence shown here is derived from an EMBL/GenBank/DDBJ whole genome shotgun (WGS) entry which is preliminary data.</text>
</comment>
<keyword evidence="2" id="KW-1185">Reference proteome</keyword>
<gene>
    <name evidence="1" type="ORF">DCC81_03375</name>
</gene>
<dbReference type="EMBL" id="QCYK01000001">
    <property type="protein sequence ID" value="PUZ28535.1"/>
    <property type="molecule type" value="Genomic_DNA"/>
</dbReference>
<organism evidence="1 2">
    <name type="scientific">Chitinophaga parva</name>
    <dbReference type="NCBI Taxonomy" id="2169414"/>
    <lineage>
        <taxon>Bacteria</taxon>
        <taxon>Pseudomonadati</taxon>
        <taxon>Bacteroidota</taxon>
        <taxon>Chitinophagia</taxon>
        <taxon>Chitinophagales</taxon>
        <taxon>Chitinophagaceae</taxon>
        <taxon>Chitinophaga</taxon>
    </lineage>
</organism>
<accession>A0A2T7BLH8</accession>
<protein>
    <recommendedName>
        <fullName evidence="3">N-acetyltransferase domain-containing protein</fullName>
    </recommendedName>
</protein>
<dbReference type="AlphaFoldDB" id="A0A2T7BLH8"/>
<dbReference type="Proteomes" id="UP000244450">
    <property type="component" value="Unassembled WGS sequence"/>
</dbReference>
<name>A0A2T7BLH8_9BACT</name>